<feature type="compositionally biased region" description="Basic residues" evidence="1">
    <location>
        <begin position="258"/>
        <end position="269"/>
    </location>
</feature>
<feature type="compositionally biased region" description="Polar residues" evidence="1">
    <location>
        <begin position="178"/>
        <end position="195"/>
    </location>
</feature>
<accession>A0AAW0H9E5</accession>
<evidence type="ECO:0000313" key="2">
    <source>
        <dbReference type="EMBL" id="KAK7797637.1"/>
    </source>
</evidence>
<comment type="caution">
    <text evidence="2">The sequence shown here is derived from an EMBL/GenBank/DDBJ whole genome shotgun (WGS) entry which is preliminary data.</text>
</comment>
<feature type="compositionally biased region" description="Polar residues" evidence="1">
    <location>
        <begin position="97"/>
        <end position="107"/>
    </location>
</feature>
<feature type="region of interest" description="Disordered" evidence="1">
    <location>
        <begin position="234"/>
        <end position="269"/>
    </location>
</feature>
<evidence type="ECO:0000256" key="1">
    <source>
        <dbReference type="SAM" id="MobiDB-lite"/>
    </source>
</evidence>
<dbReference type="EMBL" id="JBBHLL010000800">
    <property type="protein sequence ID" value="KAK7797637.1"/>
    <property type="molecule type" value="Genomic_DNA"/>
</dbReference>
<proteinExistence type="predicted"/>
<reference evidence="2 3" key="1">
    <citation type="journal article" date="2023" name="bioRxiv">
        <title>Conserved and derived expression patterns and positive selection on dental genes reveal complex evolutionary context of ever-growing rodent molars.</title>
        <authorList>
            <person name="Calamari Z.T."/>
            <person name="Song A."/>
            <person name="Cohen E."/>
            <person name="Akter M."/>
            <person name="Roy R.D."/>
            <person name="Hallikas O."/>
            <person name="Christensen M.M."/>
            <person name="Li P."/>
            <person name="Marangoni P."/>
            <person name="Jernvall J."/>
            <person name="Klein O.D."/>
        </authorList>
    </citation>
    <scope>NUCLEOTIDE SEQUENCE [LARGE SCALE GENOMIC DNA]</scope>
    <source>
        <strain evidence="2">V071</strain>
    </source>
</reference>
<keyword evidence="3" id="KW-1185">Reference proteome</keyword>
<feature type="region of interest" description="Disordered" evidence="1">
    <location>
        <begin position="318"/>
        <end position="384"/>
    </location>
</feature>
<protein>
    <submittedName>
        <fullName evidence="2">Uncharacterized protein</fullName>
    </submittedName>
</protein>
<sequence>MTFSFSLQGIRAHNPLTLGDNLTPKDTGPRGSSAQLGRMTGLSPMNPSVKLLCFWLSLTLKTAQREPTPNQEEKSWRKRGKGGGSGFSGAGEAGSSQIFSNPASSSPGELPGCPSEGQTQRRKGYHDTKEKFPQRAITGGLKDSQCLAQPRSSTQARKQGSGSIRTQHPGPPLGRHPATQTLLSRRSSVHGTSDISPRRPHMSGPGAEEPTQATPLKWQHEEAGLGTARGLIQKAQHQAPQKHLQTEIRRKQGQPTHKTLKAPRKSPKHLRLQVSLDPFPSSQVLLEIWWLPHLGACERMLHLASGLTRTVSQRQLRVKVGPDDSASKDSGTLKRASSTAKKCPESSGGSGANAETLLKGTGTGERSSKILSQIQGLKAGHPRKDSLSLAEVMRPDYISAF</sequence>
<gene>
    <name evidence="2" type="ORF">U0070_006693</name>
</gene>
<name>A0AAW0H9E5_MYOGA</name>
<organism evidence="2 3">
    <name type="scientific">Myodes glareolus</name>
    <name type="common">Bank vole</name>
    <name type="synonym">Clethrionomys glareolus</name>
    <dbReference type="NCBI Taxonomy" id="447135"/>
    <lineage>
        <taxon>Eukaryota</taxon>
        <taxon>Metazoa</taxon>
        <taxon>Chordata</taxon>
        <taxon>Craniata</taxon>
        <taxon>Vertebrata</taxon>
        <taxon>Euteleostomi</taxon>
        <taxon>Mammalia</taxon>
        <taxon>Eutheria</taxon>
        <taxon>Euarchontoglires</taxon>
        <taxon>Glires</taxon>
        <taxon>Rodentia</taxon>
        <taxon>Myomorpha</taxon>
        <taxon>Muroidea</taxon>
        <taxon>Cricetidae</taxon>
        <taxon>Arvicolinae</taxon>
        <taxon>Myodes</taxon>
    </lineage>
</organism>
<evidence type="ECO:0000313" key="3">
    <source>
        <dbReference type="Proteomes" id="UP001488838"/>
    </source>
</evidence>
<feature type="compositionally biased region" description="Polar residues" evidence="1">
    <location>
        <begin position="146"/>
        <end position="166"/>
    </location>
</feature>
<dbReference type="AlphaFoldDB" id="A0AAW0H9E5"/>
<feature type="region of interest" description="Disordered" evidence="1">
    <location>
        <begin position="14"/>
        <end position="42"/>
    </location>
</feature>
<feature type="region of interest" description="Disordered" evidence="1">
    <location>
        <begin position="64"/>
        <end position="213"/>
    </location>
</feature>
<feature type="compositionally biased region" description="Gly residues" evidence="1">
    <location>
        <begin position="82"/>
        <end position="92"/>
    </location>
</feature>
<dbReference type="Proteomes" id="UP001488838">
    <property type="component" value="Unassembled WGS sequence"/>
</dbReference>